<dbReference type="Proteomes" id="UP001144347">
    <property type="component" value="Unassembled WGS sequence"/>
</dbReference>
<keyword evidence="4" id="KW-1185">Reference proteome</keyword>
<dbReference type="InterPro" id="IPR051599">
    <property type="entry name" value="Cell_Envelope_Assoc"/>
</dbReference>
<evidence type="ECO:0000259" key="2">
    <source>
        <dbReference type="Pfam" id="PF02698"/>
    </source>
</evidence>
<evidence type="ECO:0000313" key="4">
    <source>
        <dbReference type="Proteomes" id="UP001144347"/>
    </source>
</evidence>
<dbReference type="RefSeq" id="WP_269426320.1">
    <property type="nucleotide sequence ID" value="NZ_JAPWGM010000001.1"/>
</dbReference>
<dbReference type="PANTHER" id="PTHR30336:SF6">
    <property type="entry name" value="INTEGRAL MEMBRANE PROTEIN"/>
    <property type="match status" value="1"/>
</dbReference>
<keyword evidence="1" id="KW-0472">Membrane</keyword>
<gene>
    <name evidence="3" type="ORF">O0955_04480</name>
</gene>
<feature type="domain" description="DUF218" evidence="2">
    <location>
        <begin position="48"/>
        <end position="163"/>
    </location>
</feature>
<organism evidence="3 4">
    <name type="scientific">Pedobacter punctiformis</name>
    <dbReference type="NCBI Taxonomy" id="3004097"/>
    <lineage>
        <taxon>Bacteria</taxon>
        <taxon>Pseudomonadati</taxon>
        <taxon>Bacteroidota</taxon>
        <taxon>Sphingobacteriia</taxon>
        <taxon>Sphingobacteriales</taxon>
        <taxon>Sphingobacteriaceae</taxon>
        <taxon>Pedobacter</taxon>
    </lineage>
</organism>
<dbReference type="CDD" id="cd06259">
    <property type="entry name" value="YdcF-like"/>
    <property type="match status" value="1"/>
</dbReference>
<feature type="transmembrane region" description="Helical" evidence="1">
    <location>
        <begin position="7"/>
        <end position="28"/>
    </location>
</feature>
<dbReference type="Pfam" id="PF02698">
    <property type="entry name" value="DUF218"/>
    <property type="match status" value="1"/>
</dbReference>
<dbReference type="InterPro" id="IPR003848">
    <property type="entry name" value="DUF218"/>
</dbReference>
<evidence type="ECO:0000256" key="1">
    <source>
        <dbReference type="SAM" id="Phobius"/>
    </source>
</evidence>
<dbReference type="EMBL" id="JAPWGM010000001">
    <property type="protein sequence ID" value="MCZ4243253.1"/>
    <property type="molecule type" value="Genomic_DNA"/>
</dbReference>
<dbReference type="PANTHER" id="PTHR30336">
    <property type="entry name" value="INNER MEMBRANE PROTEIN, PROBABLE PERMEASE"/>
    <property type="match status" value="1"/>
</dbReference>
<comment type="caution">
    <text evidence="3">The sequence shown here is derived from an EMBL/GenBank/DDBJ whole genome shotgun (WGS) entry which is preliminary data.</text>
</comment>
<keyword evidence="1" id="KW-1133">Transmembrane helix</keyword>
<accession>A0ABT4L5S5</accession>
<sequence length="220" mass="24898">MKIKKLIKPLILVAIAGIVFVVTVNYYVKSKTNPSIYSNEKELPKSNVAIIFGAGINNNKPGKYLQDRLDAGIKLYKENKVQKLLLSGDNGNDEHDELTVMKTYCYEHGVDTTKIYVDYAGFDSYSTMYRAKNLFKVDTAILVSQKYHLNRAVYIGDQLGIKSYGFVANRGIYGGYNYVRFREYFAIAKSALDVARNRNPHFMGAIIDINGPSNYTKDEQ</sequence>
<protein>
    <submittedName>
        <fullName evidence="3">YdcF family protein</fullName>
    </submittedName>
</protein>
<name>A0ABT4L5S5_9SPHI</name>
<evidence type="ECO:0000313" key="3">
    <source>
        <dbReference type="EMBL" id="MCZ4243253.1"/>
    </source>
</evidence>
<proteinExistence type="predicted"/>
<keyword evidence="1" id="KW-0812">Transmembrane</keyword>
<reference evidence="3" key="1">
    <citation type="submission" date="2022-12" db="EMBL/GenBank/DDBJ databases">
        <title>Genome sequence of HCMS5-2.</title>
        <authorList>
            <person name="Woo H."/>
        </authorList>
    </citation>
    <scope>NUCLEOTIDE SEQUENCE</scope>
    <source>
        <strain evidence="3">HCMS5-2</strain>
    </source>
</reference>